<keyword evidence="3" id="KW-1185">Reference proteome</keyword>
<accession>B4MPR0</accession>
<dbReference type="AlphaFoldDB" id="B4MPR0"/>
<dbReference type="HOGENOM" id="CLU_2640801_0_0_1"/>
<dbReference type="EMBL" id="CH963849">
    <property type="protein sequence ID" value="EDW74099.1"/>
    <property type="molecule type" value="Genomic_DNA"/>
</dbReference>
<proteinExistence type="predicted"/>
<sequence length="77" mass="8662">MSVDINVNWARAAIVLSKKERRQATVPNESHRDSKGSKQRSWKETTKVLAAREQTGAEDGTKLEPKSGPLLPFMHNF</sequence>
<protein>
    <submittedName>
        <fullName evidence="2">GK19400</fullName>
    </submittedName>
</protein>
<dbReference type="Proteomes" id="UP000007798">
    <property type="component" value="Unassembled WGS sequence"/>
</dbReference>
<gene>
    <name evidence="2" type="primary">Dwil\GK19400</name>
    <name evidence="2" type="ORF">Dwil_GK19400</name>
</gene>
<evidence type="ECO:0000313" key="2">
    <source>
        <dbReference type="EMBL" id="EDW74099.1"/>
    </source>
</evidence>
<evidence type="ECO:0000313" key="3">
    <source>
        <dbReference type="Proteomes" id="UP000007798"/>
    </source>
</evidence>
<evidence type="ECO:0000256" key="1">
    <source>
        <dbReference type="SAM" id="MobiDB-lite"/>
    </source>
</evidence>
<name>B4MPR0_DROWI</name>
<feature type="compositionally biased region" description="Basic and acidic residues" evidence="1">
    <location>
        <begin position="29"/>
        <end position="46"/>
    </location>
</feature>
<reference evidence="2 3" key="1">
    <citation type="journal article" date="2007" name="Nature">
        <title>Evolution of genes and genomes on the Drosophila phylogeny.</title>
        <authorList>
            <consortium name="Drosophila 12 Genomes Consortium"/>
            <person name="Clark A.G."/>
            <person name="Eisen M.B."/>
            <person name="Smith D.R."/>
            <person name="Bergman C.M."/>
            <person name="Oliver B."/>
            <person name="Markow T.A."/>
            <person name="Kaufman T.C."/>
            <person name="Kellis M."/>
            <person name="Gelbart W."/>
            <person name="Iyer V.N."/>
            <person name="Pollard D.A."/>
            <person name="Sackton T.B."/>
            <person name="Larracuente A.M."/>
            <person name="Singh N.D."/>
            <person name="Abad J.P."/>
            <person name="Abt D.N."/>
            <person name="Adryan B."/>
            <person name="Aguade M."/>
            <person name="Akashi H."/>
            <person name="Anderson W.W."/>
            <person name="Aquadro C.F."/>
            <person name="Ardell D.H."/>
            <person name="Arguello R."/>
            <person name="Artieri C.G."/>
            <person name="Barbash D.A."/>
            <person name="Barker D."/>
            <person name="Barsanti P."/>
            <person name="Batterham P."/>
            <person name="Batzoglou S."/>
            <person name="Begun D."/>
            <person name="Bhutkar A."/>
            <person name="Blanco E."/>
            <person name="Bosak S.A."/>
            <person name="Bradley R.K."/>
            <person name="Brand A.D."/>
            <person name="Brent M.R."/>
            <person name="Brooks A.N."/>
            <person name="Brown R.H."/>
            <person name="Butlin R.K."/>
            <person name="Caggese C."/>
            <person name="Calvi B.R."/>
            <person name="Bernardo de Carvalho A."/>
            <person name="Caspi A."/>
            <person name="Castrezana S."/>
            <person name="Celniker S.E."/>
            <person name="Chang J.L."/>
            <person name="Chapple C."/>
            <person name="Chatterji S."/>
            <person name="Chinwalla A."/>
            <person name="Civetta A."/>
            <person name="Clifton S.W."/>
            <person name="Comeron J.M."/>
            <person name="Costello J.C."/>
            <person name="Coyne J.A."/>
            <person name="Daub J."/>
            <person name="David R.G."/>
            <person name="Delcher A.L."/>
            <person name="Delehaunty K."/>
            <person name="Do C.B."/>
            <person name="Ebling H."/>
            <person name="Edwards K."/>
            <person name="Eickbush T."/>
            <person name="Evans J.D."/>
            <person name="Filipski A."/>
            <person name="Findeiss S."/>
            <person name="Freyhult E."/>
            <person name="Fulton L."/>
            <person name="Fulton R."/>
            <person name="Garcia A.C."/>
            <person name="Gardiner A."/>
            <person name="Garfield D.A."/>
            <person name="Garvin B.E."/>
            <person name="Gibson G."/>
            <person name="Gilbert D."/>
            <person name="Gnerre S."/>
            <person name="Godfrey J."/>
            <person name="Good R."/>
            <person name="Gotea V."/>
            <person name="Gravely B."/>
            <person name="Greenberg A.J."/>
            <person name="Griffiths-Jones S."/>
            <person name="Gross S."/>
            <person name="Guigo R."/>
            <person name="Gustafson E.A."/>
            <person name="Haerty W."/>
            <person name="Hahn M.W."/>
            <person name="Halligan D.L."/>
            <person name="Halpern A.L."/>
            <person name="Halter G.M."/>
            <person name="Han M.V."/>
            <person name="Heger A."/>
            <person name="Hillier L."/>
            <person name="Hinrichs A.S."/>
            <person name="Holmes I."/>
            <person name="Hoskins R.A."/>
            <person name="Hubisz M.J."/>
            <person name="Hultmark D."/>
            <person name="Huntley M.A."/>
            <person name="Jaffe D.B."/>
            <person name="Jagadeeshan S."/>
            <person name="Jeck W.R."/>
            <person name="Johnson J."/>
            <person name="Jones C.D."/>
            <person name="Jordan W.C."/>
            <person name="Karpen G.H."/>
            <person name="Kataoka E."/>
            <person name="Keightley P.D."/>
            <person name="Kheradpour P."/>
            <person name="Kirkness E.F."/>
            <person name="Koerich L.B."/>
            <person name="Kristiansen K."/>
            <person name="Kudrna D."/>
            <person name="Kulathinal R.J."/>
            <person name="Kumar S."/>
            <person name="Kwok R."/>
            <person name="Lander E."/>
            <person name="Langley C.H."/>
            <person name="Lapoint R."/>
            <person name="Lazzaro B.P."/>
            <person name="Lee S.J."/>
            <person name="Levesque L."/>
            <person name="Li R."/>
            <person name="Lin C.F."/>
            <person name="Lin M.F."/>
            <person name="Lindblad-Toh K."/>
            <person name="Llopart A."/>
            <person name="Long M."/>
            <person name="Low L."/>
            <person name="Lozovsky E."/>
            <person name="Lu J."/>
            <person name="Luo M."/>
            <person name="Machado C.A."/>
            <person name="Makalowski W."/>
            <person name="Marzo M."/>
            <person name="Matsuda M."/>
            <person name="Matzkin L."/>
            <person name="McAllister B."/>
            <person name="McBride C.S."/>
            <person name="McKernan B."/>
            <person name="McKernan K."/>
            <person name="Mendez-Lago M."/>
            <person name="Minx P."/>
            <person name="Mollenhauer M.U."/>
            <person name="Montooth K."/>
            <person name="Mount S.M."/>
            <person name="Mu X."/>
            <person name="Myers E."/>
            <person name="Negre B."/>
            <person name="Newfeld S."/>
            <person name="Nielsen R."/>
            <person name="Noor M.A."/>
            <person name="O'Grady P."/>
            <person name="Pachter L."/>
            <person name="Papaceit M."/>
            <person name="Parisi M.J."/>
            <person name="Parisi M."/>
            <person name="Parts L."/>
            <person name="Pedersen J.S."/>
            <person name="Pesole G."/>
            <person name="Phillippy A.M."/>
            <person name="Ponting C.P."/>
            <person name="Pop M."/>
            <person name="Porcelli D."/>
            <person name="Powell J.R."/>
            <person name="Prohaska S."/>
            <person name="Pruitt K."/>
            <person name="Puig M."/>
            <person name="Quesneville H."/>
            <person name="Ram K.R."/>
            <person name="Rand D."/>
            <person name="Rasmussen M.D."/>
            <person name="Reed L.K."/>
            <person name="Reenan R."/>
            <person name="Reily A."/>
            <person name="Remington K.A."/>
            <person name="Rieger T.T."/>
            <person name="Ritchie M.G."/>
            <person name="Robin C."/>
            <person name="Rogers Y.H."/>
            <person name="Rohde C."/>
            <person name="Rozas J."/>
            <person name="Rubenfield M.J."/>
            <person name="Ruiz A."/>
            <person name="Russo S."/>
            <person name="Salzberg S.L."/>
            <person name="Sanchez-Gracia A."/>
            <person name="Saranga D.J."/>
            <person name="Sato H."/>
            <person name="Schaeffer S.W."/>
            <person name="Schatz M.C."/>
            <person name="Schlenke T."/>
            <person name="Schwartz R."/>
            <person name="Segarra C."/>
            <person name="Singh R.S."/>
            <person name="Sirot L."/>
            <person name="Sirota M."/>
            <person name="Sisneros N.B."/>
            <person name="Smith C.D."/>
            <person name="Smith T.F."/>
            <person name="Spieth J."/>
            <person name="Stage D.E."/>
            <person name="Stark A."/>
            <person name="Stephan W."/>
            <person name="Strausberg R.L."/>
            <person name="Strempel S."/>
            <person name="Sturgill D."/>
            <person name="Sutton G."/>
            <person name="Sutton G.G."/>
            <person name="Tao W."/>
            <person name="Teichmann S."/>
            <person name="Tobari Y.N."/>
            <person name="Tomimura Y."/>
            <person name="Tsolas J.M."/>
            <person name="Valente V.L."/>
            <person name="Venter E."/>
            <person name="Venter J.C."/>
            <person name="Vicario S."/>
            <person name="Vieira F.G."/>
            <person name="Vilella A.J."/>
            <person name="Villasante A."/>
            <person name="Walenz B."/>
            <person name="Wang J."/>
            <person name="Wasserman M."/>
            <person name="Watts T."/>
            <person name="Wilson D."/>
            <person name="Wilson R.K."/>
            <person name="Wing R.A."/>
            <person name="Wolfner M.F."/>
            <person name="Wong A."/>
            <person name="Wong G.K."/>
            <person name="Wu C.I."/>
            <person name="Wu G."/>
            <person name="Yamamoto D."/>
            <person name="Yang H.P."/>
            <person name="Yang S.P."/>
            <person name="Yorke J.A."/>
            <person name="Yoshida K."/>
            <person name="Zdobnov E."/>
            <person name="Zhang P."/>
            <person name="Zhang Y."/>
            <person name="Zimin A.V."/>
            <person name="Baldwin J."/>
            <person name="Abdouelleil A."/>
            <person name="Abdulkadir J."/>
            <person name="Abebe A."/>
            <person name="Abera B."/>
            <person name="Abreu J."/>
            <person name="Acer S.C."/>
            <person name="Aftuck L."/>
            <person name="Alexander A."/>
            <person name="An P."/>
            <person name="Anderson E."/>
            <person name="Anderson S."/>
            <person name="Arachi H."/>
            <person name="Azer M."/>
            <person name="Bachantsang P."/>
            <person name="Barry A."/>
            <person name="Bayul T."/>
            <person name="Berlin A."/>
            <person name="Bessette D."/>
            <person name="Bloom T."/>
            <person name="Blye J."/>
            <person name="Boguslavskiy L."/>
            <person name="Bonnet C."/>
            <person name="Boukhgalter B."/>
            <person name="Bourzgui I."/>
            <person name="Brown A."/>
            <person name="Cahill P."/>
            <person name="Channer S."/>
            <person name="Cheshatsang Y."/>
            <person name="Chuda L."/>
            <person name="Citroen M."/>
            <person name="Collymore A."/>
            <person name="Cooke P."/>
            <person name="Costello M."/>
            <person name="D'Aco K."/>
            <person name="Daza R."/>
            <person name="De Haan G."/>
            <person name="DeGray S."/>
            <person name="DeMaso C."/>
            <person name="Dhargay N."/>
            <person name="Dooley K."/>
            <person name="Dooley E."/>
            <person name="Doricent M."/>
            <person name="Dorje P."/>
            <person name="Dorjee K."/>
            <person name="Dupes A."/>
            <person name="Elong R."/>
            <person name="Falk J."/>
            <person name="Farina A."/>
            <person name="Faro S."/>
            <person name="Ferguson D."/>
            <person name="Fisher S."/>
            <person name="Foley C.D."/>
            <person name="Franke A."/>
            <person name="Friedrich D."/>
            <person name="Gadbois L."/>
            <person name="Gearin G."/>
            <person name="Gearin C.R."/>
            <person name="Giannoukos G."/>
            <person name="Goode T."/>
            <person name="Graham J."/>
            <person name="Grandbois E."/>
            <person name="Grewal S."/>
            <person name="Gyaltsen K."/>
            <person name="Hafez N."/>
            <person name="Hagos B."/>
            <person name="Hall J."/>
            <person name="Henson C."/>
            <person name="Hollinger A."/>
            <person name="Honan T."/>
            <person name="Huard M.D."/>
            <person name="Hughes L."/>
            <person name="Hurhula B."/>
            <person name="Husby M.E."/>
            <person name="Kamat A."/>
            <person name="Kanga B."/>
            <person name="Kashin S."/>
            <person name="Khazanovich D."/>
            <person name="Kisner P."/>
            <person name="Lance K."/>
            <person name="Lara M."/>
            <person name="Lee W."/>
            <person name="Lennon N."/>
            <person name="Letendre F."/>
            <person name="LeVine R."/>
            <person name="Lipovsky A."/>
            <person name="Liu X."/>
            <person name="Liu J."/>
            <person name="Liu S."/>
            <person name="Lokyitsang T."/>
            <person name="Lokyitsang Y."/>
            <person name="Lubonja R."/>
            <person name="Lui A."/>
            <person name="MacDonald P."/>
            <person name="Magnisalis V."/>
            <person name="Maru K."/>
            <person name="Matthews C."/>
            <person name="McCusker W."/>
            <person name="McDonough S."/>
            <person name="Mehta T."/>
            <person name="Meldrim J."/>
            <person name="Meneus L."/>
            <person name="Mihai O."/>
            <person name="Mihalev A."/>
            <person name="Mihova T."/>
            <person name="Mittelman R."/>
            <person name="Mlenga V."/>
            <person name="Montmayeur A."/>
            <person name="Mulrain L."/>
            <person name="Navidi A."/>
            <person name="Naylor J."/>
            <person name="Negash T."/>
            <person name="Nguyen T."/>
            <person name="Nguyen N."/>
            <person name="Nicol R."/>
            <person name="Norbu C."/>
            <person name="Norbu N."/>
            <person name="Novod N."/>
            <person name="O'Neill B."/>
            <person name="Osman S."/>
            <person name="Markiewicz E."/>
            <person name="Oyono O.L."/>
            <person name="Patti C."/>
            <person name="Phunkhang P."/>
            <person name="Pierre F."/>
            <person name="Priest M."/>
            <person name="Raghuraman S."/>
            <person name="Rege F."/>
            <person name="Reyes R."/>
            <person name="Rise C."/>
            <person name="Rogov P."/>
            <person name="Ross K."/>
            <person name="Ryan E."/>
            <person name="Settipalli S."/>
            <person name="Shea T."/>
            <person name="Sherpa N."/>
            <person name="Shi L."/>
            <person name="Shih D."/>
            <person name="Sparrow T."/>
            <person name="Spaulding J."/>
            <person name="Stalker J."/>
            <person name="Stange-Thomann N."/>
            <person name="Stavropoulos S."/>
            <person name="Stone C."/>
            <person name="Strader C."/>
            <person name="Tesfaye S."/>
            <person name="Thomson T."/>
            <person name="Thoulutsang Y."/>
            <person name="Thoulutsang D."/>
            <person name="Topham K."/>
            <person name="Topping I."/>
            <person name="Tsamla T."/>
            <person name="Vassiliev H."/>
            <person name="Vo A."/>
            <person name="Wangchuk T."/>
            <person name="Wangdi T."/>
            <person name="Weiand M."/>
            <person name="Wilkinson J."/>
            <person name="Wilson A."/>
            <person name="Yadav S."/>
            <person name="Young G."/>
            <person name="Yu Q."/>
            <person name="Zembek L."/>
            <person name="Zhong D."/>
            <person name="Zimmer A."/>
            <person name="Zwirko Z."/>
            <person name="Jaffe D.B."/>
            <person name="Alvarez P."/>
            <person name="Brockman W."/>
            <person name="Butler J."/>
            <person name="Chin C."/>
            <person name="Gnerre S."/>
            <person name="Grabherr M."/>
            <person name="Kleber M."/>
            <person name="Mauceli E."/>
            <person name="MacCallum I."/>
        </authorList>
    </citation>
    <scope>NUCLEOTIDE SEQUENCE [LARGE SCALE GENOMIC DNA]</scope>
    <source>
        <strain evidence="3">Tucson 14030-0811.24</strain>
    </source>
</reference>
<organism evidence="3">
    <name type="scientific">Drosophila willistoni</name>
    <name type="common">Fruit fly</name>
    <dbReference type="NCBI Taxonomy" id="7260"/>
    <lineage>
        <taxon>Eukaryota</taxon>
        <taxon>Metazoa</taxon>
        <taxon>Ecdysozoa</taxon>
        <taxon>Arthropoda</taxon>
        <taxon>Hexapoda</taxon>
        <taxon>Insecta</taxon>
        <taxon>Pterygota</taxon>
        <taxon>Neoptera</taxon>
        <taxon>Endopterygota</taxon>
        <taxon>Diptera</taxon>
        <taxon>Brachycera</taxon>
        <taxon>Muscomorpha</taxon>
        <taxon>Ephydroidea</taxon>
        <taxon>Drosophilidae</taxon>
        <taxon>Drosophila</taxon>
        <taxon>Sophophora</taxon>
    </lineage>
</organism>
<feature type="region of interest" description="Disordered" evidence="1">
    <location>
        <begin position="19"/>
        <end position="77"/>
    </location>
</feature>
<dbReference type="InParanoid" id="B4MPR0"/>